<evidence type="ECO:0000256" key="1">
    <source>
        <dbReference type="SAM" id="Coils"/>
    </source>
</evidence>
<dbReference type="EMBL" id="JBFXLU010000333">
    <property type="protein sequence ID" value="KAL2829371.1"/>
    <property type="molecule type" value="Genomic_DNA"/>
</dbReference>
<evidence type="ECO:0000256" key="2">
    <source>
        <dbReference type="SAM" id="MobiDB-lite"/>
    </source>
</evidence>
<sequence length="258" mass="27870">MVRGFGVLQAKRSPATPRIPAIKPPEDTAQHKTRNIEAMEPTEGRPPAVPVFGVRSLPRGNTSLAMVEGPQNDTARSIYRRLSTPGEKVISRGLLAPLQTNGERTILATAHPPQDDASELALESSTSSPDNVSEAEALPTAPSDEERSPTKEPSPAPVLVTTSESRPPRITPSPNSTPPVLDIHALYHNAINGIRLGIKDLEKCYAAMGSQDTPETKMLRDVNQLLRSSIQTLSAENDVLKKRLAEKVAELKKMKKGS</sequence>
<proteinExistence type="predicted"/>
<dbReference type="Proteomes" id="UP001610446">
    <property type="component" value="Unassembled WGS sequence"/>
</dbReference>
<feature type="region of interest" description="Disordered" evidence="2">
    <location>
        <begin position="1"/>
        <end position="30"/>
    </location>
</feature>
<protein>
    <submittedName>
        <fullName evidence="3">Uncharacterized protein</fullName>
    </submittedName>
</protein>
<keyword evidence="4" id="KW-1185">Reference proteome</keyword>
<name>A0ABR4INM5_9EURO</name>
<evidence type="ECO:0000313" key="4">
    <source>
        <dbReference type="Proteomes" id="UP001610446"/>
    </source>
</evidence>
<comment type="caution">
    <text evidence="3">The sequence shown here is derived from an EMBL/GenBank/DDBJ whole genome shotgun (WGS) entry which is preliminary data.</text>
</comment>
<evidence type="ECO:0000313" key="3">
    <source>
        <dbReference type="EMBL" id="KAL2829371.1"/>
    </source>
</evidence>
<gene>
    <name evidence="3" type="ORF">BJY01DRAFT_255014</name>
</gene>
<keyword evidence="1" id="KW-0175">Coiled coil</keyword>
<feature type="region of interest" description="Disordered" evidence="2">
    <location>
        <begin position="114"/>
        <end position="179"/>
    </location>
</feature>
<feature type="compositionally biased region" description="Low complexity" evidence="2">
    <location>
        <begin position="119"/>
        <end position="128"/>
    </location>
</feature>
<reference evidence="3 4" key="1">
    <citation type="submission" date="2024-07" db="EMBL/GenBank/DDBJ databases">
        <title>Section-level genome sequencing and comparative genomics of Aspergillus sections Usti and Cavernicolus.</title>
        <authorList>
            <consortium name="Lawrence Berkeley National Laboratory"/>
            <person name="Nybo J.L."/>
            <person name="Vesth T.C."/>
            <person name="Theobald S."/>
            <person name="Frisvad J.C."/>
            <person name="Larsen T.O."/>
            <person name="Kjaerboelling I."/>
            <person name="Rothschild-Mancinelli K."/>
            <person name="Lyhne E.K."/>
            <person name="Kogle M.E."/>
            <person name="Barry K."/>
            <person name="Clum A."/>
            <person name="Na H."/>
            <person name="Ledsgaard L."/>
            <person name="Lin J."/>
            <person name="Lipzen A."/>
            <person name="Kuo A."/>
            <person name="Riley R."/>
            <person name="Mondo S."/>
            <person name="Labutti K."/>
            <person name="Haridas S."/>
            <person name="Pangalinan J."/>
            <person name="Salamov A.A."/>
            <person name="Simmons B.A."/>
            <person name="Magnuson J.K."/>
            <person name="Chen J."/>
            <person name="Drula E."/>
            <person name="Henrissat B."/>
            <person name="Wiebenga A."/>
            <person name="Lubbers R.J."/>
            <person name="Gomes A.C."/>
            <person name="Makela M.R."/>
            <person name="Stajich J."/>
            <person name="Grigoriev I.V."/>
            <person name="Mortensen U.H."/>
            <person name="De Vries R.P."/>
            <person name="Baker S.E."/>
            <person name="Andersen M.R."/>
        </authorList>
    </citation>
    <scope>NUCLEOTIDE SEQUENCE [LARGE SCALE GENOMIC DNA]</scope>
    <source>
        <strain evidence="3 4">CBS 123904</strain>
    </source>
</reference>
<organism evidence="3 4">
    <name type="scientific">Aspergillus pseudoustus</name>
    <dbReference type="NCBI Taxonomy" id="1810923"/>
    <lineage>
        <taxon>Eukaryota</taxon>
        <taxon>Fungi</taxon>
        <taxon>Dikarya</taxon>
        <taxon>Ascomycota</taxon>
        <taxon>Pezizomycotina</taxon>
        <taxon>Eurotiomycetes</taxon>
        <taxon>Eurotiomycetidae</taxon>
        <taxon>Eurotiales</taxon>
        <taxon>Aspergillaceae</taxon>
        <taxon>Aspergillus</taxon>
        <taxon>Aspergillus subgen. Nidulantes</taxon>
    </lineage>
</organism>
<feature type="coiled-coil region" evidence="1">
    <location>
        <begin position="223"/>
        <end position="250"/>
    </location>
</feature>
<accession>A0ABR4INM5</accession>